<keyword evidence="1" id="KW-0472">Membrane</keyword>
<keyword evidence="1" id="KW-1133">Transmembrane helix</keyword>
<protein>
    <recommendedName>
        <fullName evidence="4">Glycosyltransferase RgtA/B/C/D-like domain-containing protein</fullName>
    </recommendedName>
</protein>
<accession>A0A1D8D088</accession>
<proteinExistence type="predicted"/>
<evidence type="ECO:0008006" key="4">
    <source>
        <dbReference type="Google" id="ProtNLM"/>
    </source>
</evidence>
<organism evidence="2 3">
    <name type="scientific">Chlorobaculum limnaeum</name>
    <dbReference type="NCBI Taxonomy" id="274537"/>
    <lineage>
        <taxon>Bacteria</taxon>
        <taxon>Pseudomonadati</taxon>
        <taxon>Chlorobiota</taxon>
        <taxon>Chlorobiia</taxon>
        <taxon>Chlorobiales</taxon>
        <taxon>Chlorobiaceae</taxon>
        <taxon>Chlorobaculum</taxon>
    </lineage>
</organism>
<feature type="transmembrane region" description="Helical" evidence="1">
    <location>
        <begin position="171"/>
        <end position="200"/>
    </location>
</feature>
<feature type="transmembrane region" description="Helical" evidence="1">
    <location>
        <begin position="212"/>
        <end position="234"/>
    </location>
</feature>
<dbReference type="Proteomes" id="UP000095185">
    <property type="component" value="Chromosome"/>
</dbReference>
<feature type="transmembrane region" description="Helical" evidence="1">
    <location>
        <begin position="143"/>
        <end position="165"/>
    </location>
</feature>
<name>A0A1D8D088_CHLLM</name>
<dbReference type="AlphaFoldDB" id="A0A1D8D088"/>
<keyword evidence="1" id="KW-0812">Transmembrane</keyword>
<sequence>MIKNNRWFYFVGILLFLFVQLTGIWYMWYEHPGPVGLDDAGWYMSNIEYFREFPFITRGSTELTSPPIYNINKISHPLLFGWLAFVFGTSAETMYHINFYVGIVLMGFVLVALFRRIDASPWFVLSAFVLFAFYEGKGSYHGFSWVVPSFYAIALFLSGIVVFFFSQRPILYGFLVILLLLLTHSTGIYLASILLLSYMLNESVCNRNGKPLIAGFILSGIVVSFFLIGEYLYFKKMIPASITLSFQSYHKGGFAFVEGWGDRFIVAMQAIYKTVNMYDFNKYFYGLYTPLVGYGLFELIRKRKYPIVWLFVLLFAGLIIASPLARFPMRFFYPLEVVTWIMIAYGISVNLKRLFGNSMEELDSVKSGCPKLTQRVIDIGIIVIAVLFLYNAIHQKSDHITYVKYSNVRFFDKERLIEIMEQNPDKRFVVFTKMRDVYLSYDGMWQNPQLLFPEKSDPETIAQSPSDYIFIAENHRYLDENKRGEAQVFVPDSASIWLSVEGLKPGRYRLEMIDTGLSRIDDIQLFSGESVFSSWQVDDYPVRFPDEGMTPPVLPPWYWQHDKPWLLKKRPIRRDNVARMAKRHSCEFRIERPLEIITLLNYDGDLSLNGIIRIVDLDRGGSRVFDLYWGDERVLKNDLGMIYEGKRYPLLWSGAYPGMLMTLEKNFRDVKAFSFHSLGWPVQ</sequence>
<feature type="transmembrane region" description="Helical" evidence="1">
    <location>
        <begin position="120"/>
        <end position="136"/>
    </location>
</feature>
<dbReference type="KEGG" id="clz:BIU88_00910"/>
<dbReference type="EMBL" id="CP017305">
    <property type="protein sequence ID" value="AOS82835.1"/>
    <property type="molecule type" value="Genomic_DNA"/>
</dbReference>
<evidence type="ECO:0000313" key="3">
    <source>
        <dbReference type="Proteomes" id="UP000095185"/>
    </source>
</evidence>
<feature type="transmembrane region" description="Helical" evidence="1">
    <location>
        <begin position="331"/>
        <end position="351"/>
    </location>
</feature>
<feature type="transmembrane region" description="Helical" evidence="1">
    <location>
        <begin position="307"/>
        <end position="325"/>
    </location>
</feature>
<feature type="transmembrane region" description="Helical" evidence="1">
    <location>
        <begin position="97"/>
        <end position="114"/>
    </location>
</feature>
<dbReference type="OrthoDB" id="596398at2"/>
<feature type="transmembrane region" description="Helical" evidence="1">
    <location>
        <begin position="7"/>
        <end position="28"/>
    </location>
</feature>
<evidence type="ECO:0000256" key="1">
    <source>
        <dbReference type="SAM" id="Phobius"/>
    </source>
</evidence>
<gene>
    <name evidence="2" type="ORF">BIU88_00910</name>
</gene>
<evidence type="ECO:0000313" key="2">
    <source>
        <dbReference type="EMBL" id="AOS82835.1"/>
    </source>
</evidence>
<feature type="transmembrane region" description="Helical" evidence="1">
    <location>
        <begin position="372"/>
        <end position="393"/>
    </location>
</feature>
<feature type="transmembrane region" description="Helical" evidence="1">
    <location>
        <begin position="283"/>
        <end position="300"/>
    </location>
</feature>
<keyword evidence="3" id="KW-1185">Reference proteome</keyword>
<reference evidence="2" key="1">
    <citation type="submission" date="2016-09" db="EMBL/GenBank/DDBJ databases">
        <title>Genome sequence of Chlorobaculum limnaeum.</title>
        <authorList>
            <person name="Liu Z."/>
            <person name="Tank M."/>
            <person name="Bryant D.A."/>
        </authorList>
    </citation>
    <scope>NUCLEOTIDE SEQUENCE [LARGE SCALE GENOMIC DNA]</scope>
    <source>
        <strain evidence="2">DSM 1677</strain>
    </source>
</reference>